<accession>Q1DAG9</accession>
<name>Q1DAG9_MYXXD</name>
<dbReference type="Proteomes" id="UP000002402">
    <property type="component" value="Chromosome"/>
</dbReference>
<evidence type="ECO:0000313" key="3">
    <source>
        <dbReference type="Proteomes" id="UP000002402"/>
    </source>
</evidence>
<sequence length="131" mass="13816">MVRPRAPPSCATSSRGPGGTDPSQLTVWKERLYFVVSLPWGGITLYVSDGTAAGTLPHAVIAPEGQGGRSTWTPPSPRATGCACRWCRAASGRRTSGVGWHEGEGHQLAAEAVEFGVQVVAHHVFLGLVLR</sequence>
<gene>
    <name evidence="2" type="ordered locus">MXAN_2130</name>
</gene>
<evidence type="ECO:0000313" key="2">
    <source>
        <dbReference type="EMBL" id="ABF91752.1"/>
    </source>
</evidence>
<feature type="region of interest" description="Disordered" evidence="1">
    <location>
        <begin position="1"/>
        <end position="23"/>
    </location>
</feature>
<dbReference type="EMBL" id="CP000113">
    <property type="protein sequence ID" value="ABF91752.1"/>
    <property type="molecule type" value="Genomic_DNA"/>
</dbReference>
<evidence type="ECO:0000256" key="1">
    <source>
        <dbReference type="SAM" id="MobiDB-lite"/>
    </source>
</evidence>
<proteinExistence type="predicted"/>
<keyword evidence="3" id="KW-1185">Reference proteome</keyword>
<dbReference type="AlphaFoldDB" id="Q1DAG9"/>
<protein>
    <submittedName>
        <fullName evidence="2">Uncharacterized protein</fullName>
    </submittedName>
</protein>
<dbReference type="HOGENOM" id="CLU_1925327_0_0_7"/>
<reference evidence="2 3" key="1">
    <citation type="journal article" date="2006" name="Proc. Natl. Acad. Sci. U.S.A.">
        <title>Evolution of sensory complexity recorded in a myxobacterial genome.</title>
        <authorList>
            <person name="Goldman B.S."/>
            <person name="Nierman W.C."/>
            <person name="Kaiser D."/>
            <person name="Slater S.C."/>
            <person name="Durkin A.S."/>
            <person name="Eisen J.A."/>
            <person name="Ronning C.M."/>
            <person name="Barbazuk W.B."/>
            <person name="Blanchard M."/>
            <person name="Field C."/>
            <person name="Halling C."/>
            <person name="Hinkle G."/>
            <person name="Iartchuk O."/>
            <person name="Kim H.S."/>
            <person name="Mackenzie C."/>
            <person name="Madupu R."/>
            <person name="Miller N."/>
            <person name="Shvartsbeyn A."/>
            <person name="Sullivan S.A."/>
            <person name="Vaudin M."/>
            <person name="Wiegand R."/>
            <person name="Kaplan H.B."/>
        </authorList>
    </citation>
    <scope>NUCLEOTIDE SEQUENCE [LARGE SCALE GENOMIC DNA]</scope>
    <source>
        <strain evidence="3">DK1622</strain>
    </source>
</reference>
<dbReference type="EnsemblBacteria" id="ABF91752">
    <property type="protein sequence ID" value="ABF91752"/>
    <property type="gene ID" value="MXAN_2130"/>
</dbReference>
<feature type="compositionally biased region" description="Polar residues" evidence="1">
    <location>
        <begin position="10"/>
        <end position="23"/>
    </location>
</feature>
<organism evidence="2 3">
    <name type="scientific">Myxococcus xanthus (strain DK1622)</name>
    <dbReference type="NCBI Taxonomy" id="246197"/>
    <lineage>
        <taxon>Bacteria</taxon>
        <taxon>Pseudomonadati</taxon>
        <taxon>Myxococcota</taxon>
        <taxon>Myxococcia</taxon>
        <taxon>Myxococcales</taxon>
        <taxon>Cystobacterineae</taxon>
        <taxon>Myxococcaceae</taxon>
        <taxon>Myxococcus</taxon>
    </lineage>
</organism>
<dbReference type="STRING" id="246197.MXAN_2130"/>
<dbReference type="KEGG" id="mxa:MXAN_2130"/>